<dbReference type="OrthoDB" id="10253204at2759"/>
<feature type="compositionally biased region" description="Basic and acidic residues" evidence="1">
    <location>
        <begin position="1"/>
        <end position="12"/>
    </location>
</feature>
<dbReference type="GO" id="GO:0030687">
    <property type="term" value="C:preribosome, large subunit precursor"/>
    <property type="evidence" value="ECO:0007669"/>
    <property type="project" value="TreeGrafter"/>
</dbReference>
<dbReference type="GO" id="GO:0005730">
    <property type="term" value="C:nucleolus"/>
    <property type="evidence" value="ECO:0007669"/>
    <property type="project" value="TreeGrafter"/>
</dbReference>
<comment type="caution">
    <text evidence="2">The sequence shown here is derived from an EMBL/GenBank/DDBJ whole genome shotgun (WGS) entry which is preliminary data.</text>
</comment>
<dbReference type="FunFam" id="3.40.50.10480:FF:000002">
    <property type="entry name" value="Ribosome production factor 1"/>
    <property type="match status" value="1"/>
</dbReference>
<proteinExistence type="predicted"/>
<dbReference type="Proteomes" id="UP000749559">
    <property type="component" value="Unassembled WGS sequence"/>
</dbReference>
<evidence type="ECO:0000256" key="1">
    <source>
        <dbReference type="SAM" id="MobiDB-lite"/>
    </source>
</evidence>
<dbReference type="PANTHER" id="PTHR22734">
    <property type="entry name" value="U3 SMALL NUCLEOLAR RIBONUCLEOPROTEIN PROTEIN IMP4"/>
    <property type="match status" value="1"/>
</dbReference>
<dbReference type="GO" id="GO:0000470">
    <property type="term" value="P:maturation of LSU-rRNA"/>
    <property type="evidence" value="ECO:0007669"/>
    <property type="project" value="TreeGrafter"/>
</dbReference>
<dbReference type="AlphaFoldDB" id="A0A8J1USL3"/>
<evidence type="ECO:0000313" key="3">
    <source>
        <dbReference type="Proteomes" id="UP000749559"/>
    </source>
</evidence>
<feature type="compositionally biased region" description="Basic residues" evidence="1">
    <location>
        <begin position="45"/>
        <end position="54"/>
    </location>
</feature>
<dbReference type="EMBL" id="CAIIXF020000001">
    <property type="protein sequence ID" value="CAH1772843.1"/>
    <property type="molecule type" value="Genomic_DNA"/>
</dbReference>
<dbReference type="PROSITE" id="PS50833">
    <property type="entry name" value="BRIX"/>
    <property type="match status" value="1"/>
</dbReference>
<keyword evidence="3" id="KW-1185">Reference proteome</keyword>
<protein>
    <submittedName>
        <fullName evidence="2">Uncharacterized protein</fullName>
    </submittedName>
</protein>
<accession>A0A8J1USL3</accession>
<dbReference type="Gene3D" id="3.40.50.10480">
    <property type="entry name" value="Probable brix-domain ribosomal biogenesis protein"/>
    <property type="match status" value="1"/>
</dbReference>
<dbReference type="SMART" id="SM00879">
    <property type="entry name" value="Brix"/>
    <property type="match status" value="1"/>
</dbReference>
<organism evidence="2 3">
    <name type="scientific">Owenia fusiformis</name>
    <name type="common">Polychaete worm</name>
    <dbReference type="NCBI Taxonomy" id="6347"/>
    <lineage>
        <taxon>Eukaryota</taxon>
        <taxon>Metazoa</taxon>
        <taxon>Spiralia</taxon>
        <taxon>Lophotrochozoa</taxon>
        <taxon>Annelida</taxon>
        <taxon>Polychaeta</taxon>
        <taxon>Sedentaria</taxon>
        <taxon>Canalipalpata</taxon>
        <taxon>Sabellida</taxon>
        <taxon>Oweniida</taxon>
        <taxon>Oweniidae</taxon>
        <taxon>Owenia</taxon>
    </lineage>
</organism>
<sequence>MAKMEKYVKSEEGENSLPAPNISSIKNKQRRGEAYRDMKRTLNKEKKKAKKRQRQEREALGDKAPPKKIPKTIENQRVYDETMVNPEDEEVAQDEATDETATYFNRETTPKILITTSDRPKGRTNAFCKQLKKVIPNSDVFYRRGLDLKKVIPQAIEKEYTDLVVINEDRKVPNGLILSHLPNGPTAHFKLSNVKMDKEIKNHGESTSHFPEVVLNNFNTRLGHSIGRLLASLFPHDPQFTGRRVATFHNQRDYIFFRHHRYQFRNAKKVGLHELGPRFTLKLRSLQKGTFDSKFGEYEWVHKRHEMETSRRKFFL</sequence>
<name>A0A8J1USL3_OWEFU</name>
<feature type="region of interest" description="Disordered" evidence="1">
    <location>
        <begin position="1"/>
        <end position="69"/>
    </location>
</feature>
<feature type="compositionally biased region" description="Basic and acidic residues" evidence="1">
    <location>
        <begin position="30"/>
        <end position="44"/>
    </location>
</feature>
<dbReference type="InterPro" id="IPR044281">
    <property type="entry name" value="IMP4/RPF1"/>
</dbReference>
<reference evidence="2" key="1">
    <citation type="submission" date="2022-03" db="EMBL/GenBank/DDBJ databases">
        <authorList>
            <person name="Martin C."/>
        </authorList>
    </citation>
    <scope>NUCLEOTIDE SEQUENCE</scope>
</reference>
<dbReference type="Pfam" id="PF04427">
    <property type="entry name" value="Brix"/>
    <property type="match status" value="1"/>
</dbReference>
<dbReference type="GO" id="GO:0000460">
    <property type="term" value="P:maturation of 5.8S rRNA"/>
    <property type="evidence" value="ECO:0007669"/>
    <property type="project" value="TreeGrafter"/>
</dbReference>
<dbReference type="SUPFAM" id="SSF52954">
    <property type="entry name" value="Class II aaRS ABD-related"/>
    <property type="match status" value="1"/>
</dbReference>
<dbReference type="InterPro" id="IPR007109">
    <property type="entry name" value="Brix"/>
</dbReference>
<feature type="compositionally biased region" description="Basic and acidic residues" evidence="1">
    <location>
        <begin position="55"/>
        <end position="65"/>
    </location>
</feature>
<gene>
    <name evidence="2" type="ORF">OFUS_LOCUS537</name>
</gene>
<dbReference type="PANTHER" id="PTHR22734:SF3">
    <property type="entry name" value="RIBOSOME PRODUCTION FACTOR 1"/>
    <property type="match status" value="1"/>
</dbReference>
<evidence type="ECO:0000313" key="2">
    <source>
        <dbReference type="EMBL" id="CAH1772843.1"/>
    </source>
</evidence>
<dbReference type="GO" id="GO:0042134">
    <property type="term" value="F:rRNA primary transcript binding"/>
    <property type="evidence" value="ECO:0007669"/>
    <property type="project" value="InterPro"/>
</dbReference>